<name>A0A090WN80_9FLAO</name>
<comment type="caution">
    <text evidence="3">The sequence shown here is derived from an EMBL/GenBank/DDBJ whole genome shotgun (WGS) entry which is preliminary data.</text>
</comment>
<comment type="similarity">
    <text evidence="1">Belongs to the DprA/Smf family.</text>
</comment>
<dbReference type="AlphaFoldDB" id="A0A090WN80"/>
<dbReference type="PANTHER" id="PTHR43022:SF1">
    <property type="entry name" value="PROTEIN SMF"/>
    <property type="match status" value="1"/>
</dbReference>
<dbReference type="Gene3D" id="3.40.50.450">
    <property type="match status" value="1"/>
</dbReference>
<evidence type="ECO:0000313" key="3">
    <source>
        <dbReference type="EMBL" id="GAL78446.1"/>
    </source>
</evidence>
<dbReference type="GO" id="GO:0009294">
    <property type="term" value="P:DNA-mediated transformation"/>
    <property type="evidence" value="ECO:0007669"/>
    <property type="project" value="InterPro"/>
</dbReference>
<proteinExistence type="inferred from homology"/>
<dbReference type="InterPro" id="IPR057666">
    <property type="entry name" value="DrpA_SLOG"/>
</dbReference>
<accession>A0A090WN80</accession>
<dbReference type="SUPFAM" id="SSF102405">
    <property type="entry name" value="MCP/YpsA-like"/>
    <property type="match status" value="1"/>
</dbReference>
<evidence type="ECO:0000259" key="2">
    <source>
        <dbReference type="Pfam" id="PF02481"/>
    </source>
</evidence>
<dbReference type="Pfam" id="PF02481">
    <property type="entry name" value="DNA_processg_A"/>
    <property type="match status" value="1"/>
</dbReference>
<evidence type="ECO:0000256" key="1">
    <source>
        <dbReference type="ARBA" id="ARBA00006525"/>
    </source>
</evidence>
<organism evidence="3 4">
    <name type="scientific">Algibacter lectus</name>
    <dbReference type="NCBI Taxonomy" id="221126"/>
    <lineage>
        <taxon>Bacteria</taxon>
        <taxon>Pseudomonadati</taxon>
        <taxon>Bacteroidota</taxon>
        <taxon>Flavobacteriia</taxon>
        <taxon>Flavobacteriales</taxon>
        <taxon>Flavobacteriaceae</taxon>
        <taxon>Algibacter</taxon>
    </lineage>
</organism>
<dbReference type="EMBL" id="BBNU01000003">
    <property type="protein sequence ID" value="GAL78446.1"/>
    <property type="molecule type" value="Genomic_DNA"/>
</dbReference>
<evidence type="ECO:0000313" key="4">
    <source>
        <dbReference type="Proteomes" id="UP000029643"/>
    </source>
</evidence>
<gene>
    <name evidence="3" type="ORF">JCM19274_910</name>
</gene>
<sequence>MEKNGGFFTDFWSTDNFDRNNFLKRNRVIAGLSEATIVIESAEKGGSLVTADIANSYNRDVFAVPGRTTDSQSVGCNNLIKQQRAHMLTTPPLDVPIF</sequence>
<feature type="domain" description="Smf/DprA SLOG" evidence="2">
    <location>
        <begin position="2"/>
        <end position="90"/>
    </location>
</feature>
<dbReference type="Proteomes" id="UP000029643">
    <property type="component" value="Unassembled WGS sequence"/>
</dbReference>
<dbReference type="PANTHER" id="PTHR43022">
    <property type="entry name" value="PROTEIN SMF"/>
    <property type="match status" value="1"/>
</dbReference>
<dbReference type="InterPro" id="IPR003488">
    <property type="entry name" value="DprA"/>
</dbReference>
<protein>
    <submittedName>
        <fullName evidence="3">Rossmann fold nucleotide-binding protein Smf possibly</fullName>
    </submittedName>
</protein>
<reference evidence="3" key="1">
    <citation type="journal article" date="2014" name="Genome Announc.">
        <title>Draft Genome Sequences of Marine Flavobacterium Algibacter lectus Strains SS8 and NR4.</title>
        <authorList>
            <person name="Takatani N."/>
            <person name="Nakanishi M."/>
            <person name="Meirelles P."/>
            <person name="Mino S."/>
            <person name="Suda W."/>
            <person name="Oshima K."/>
            <person name="Hattori M."/>
            <person name="Ohkuma M."/>
            <person name="Hosokawa M."/>
            <person name="Miyashita K."/>
            <person name="Thompson F.L."/>
            <person name="Niwa A."/>
            <person name="Sawabe T."/>
            <person name="Sawabe T."/>
        </authorList>
    </citation>
    <scope>NUCLEOTIDE SEQUENCE [LARGE SCALE GENOMIC DNA]</scope>
    <source>
        <strain evidence="3">JCM 19274</strain>
    </source>
</reference>